<dbReference type="Proteomes" id="UP000325433">
    <property type="component" value="Unassembled WGS sequence"/>
</dbReference>
<organism evidence="14 15">
    <name type="scientific">Aspergillus transmontanensis</name>
    <dbReference type="NCBI Taxonomy" id="1034304"/>
    <lineage>
        <taxon>Eukaryota</taxon>
        <taxon>Fungi</taxon>
        <taxon>Dikarya</taxon>
        <taxon>Ascomycota</taxon>
        <taxon>Pezizomycotina</taxon>
        <taxon>Eurotiomycetes</taxon>
        <taxon>Eurotiomycetidae</taxon>
        <taxon>Eurotiales</taxon>
        <taxon>Aspergillaceae</taxon>
        <taxon>Aspergillus</taxon>
        <taxon>Aspergillus subgen. Circumdati</taxon>
    </lineage>
</organism>
<keyword evidence="3" id="KW-0285">Flavoprotein</keyword>
<feature type="transmembrane region" description="Helical" evidence="11">
    <location>
        <begin position="50"/>
        <end position="68"/>
    </location>
</feature>
<dbReference type="SUPFAM" id="SSF51905">
    <property type="entry name" value="FAD/NAD(P)-binding domain"/>
    <property type="match status" value="2"/>
</dbReference>
<feature type="region of interest" description="Disordered" evidence="10">
    <location>
        <begin position="1"/>
        <end position="22"/>
    </location>
</feature>
<evidence type="ECO:0000256" key="10">
    <source>
        <dbReference type="SAM" id="MobiDB-lite"/>
    </source>
</evidence>
<dbReference type="InterPro" id="IPR045024">
    <property type="entry name" value="NDH-2"/>
</dbReference>
<dbReference type="PRINTS" id="PR00368">
    <property type="entry name" value="FADPNR"/>
</dbReference>
<dbReference type="EMBL" id="ML738298">
    <property type="protein sequence ID" value="KAE8318248.1"/>
    <property type="molecule type" value="Genomic_DNA"/>
</dbReference>
<evidence type="ECO:0000256" key="4">
    <source>
        <dbReference type="ARBA" id="ARBA00022827"/>
    </source>
</evidence>
<dbReference type="AlphaFoldDB" id="A0A5N6WCK7"/>
<comment type="catalytic activity">
    <reaction evidence="9">
        <text>a ubiquinone + NADH + H(+) = a ubiquinol + NAD(+)</text>
        <dbReference type="Rhea" id="RHEA:23152"/>
        <dbReference type="Rhea" id="RHEA-COMP:9565"/>
        <dbReference type="Rhea" id="RHEA-COMP:9566"/>
        <dbReference type="ChEBI" id="CHEBI:15378"/>
        <dbReference type="ChEBI" id="CHEBI:16389"/>
        <dbReference type="ChEBI" id="CHEBI:17976"/>
        <dbReference type="ChEBI" id="CHEBI:57540"/>
        <dbReference type="ChEBI" id="CHEBI:57945"/>
    </reaction>
</comment>
<evidence type="ECO:0000256" key="9">
    <source>
        <dbReference type="ARBA" id="ARBA00049010"/>
    </source>
</evidence>
<dbReference type="InterPro" id="IPR036188">
    <property type="entry name" value="FAD/NAD-bd_sf"/>
</dbReference>
<keyword evidence="11" id="KW-0472">Membrane</keyword>
<keyword evidence="6" id="KW-0560">Oxidoreductase</keyword>
<feature type="domain" description="FAD/NAD(P)-binding" evidence="12">
    <location>
        <begin position="82"/>
        <end position="416"/>
    </location>
</feature>
<evidence type="ECO:0000259" key="12">
    <source>
        <dbReference type="Pfam" id="PF07992"/>
    </source>
</evidence>
<dbReference type="GO" id="GO:0050136">
    <property type="term" value="F:NADH dehydrogenase (quinone) (non-electrogenic) activity"/>
    <property type="evidence" value="ECO:0007669"/>
    <property type="project" value="UniProtKB-EC"/>
</dbReference>
<evidence type="ECO:0000313" key="15">
    <source>
        <dbReference type="Proteomes" id="UP000325433"/>
    </source>
</evidence>
<keyword evidence="15" id="KW-1185">Reference proteome</keyword>
<evidence type="ECO:0000259" key="13">
    <source>
        <dbReference type="Pfam" id="PF22366"/>
    </source>
</evidence>
<dbReference type="Pfam" id="PF22366">
    <property type="entry name" value="NDH2_C"/>
    <property type="match status" value="1"/>
</dbReference>
<keyword evidence="11" id="KW-0812">Transmembrane</keyword>
<reference evidence="15" key="1">
    <citation type="submission" date="2019-04" db="EMBL/GenBank/DDBJ databases">
        <title>Friends and foes A comparative genomics studyof 23 Aspergillus species from section Flavi.</title>
        <authorList>
            <consortium name="DOE Joint Genome Institute"/>
            <person name="Kjaerbolling I."/>
            <person name="Vesth T."/>
            <person name="Frisvad J.C."/>
            <person name="Nybo J.L."/>
            <person name="Theobald S."/>
            <person name="Kildgaard S."/>
            <person name="Isbrandt T."/>
            <person name="Kuo A."/>
            <person name="Sato A."/>
            <person name="Lyhne E.K."/>
            <person name="Kogle M.E."/>
            <person name="Wiebenga A."/>
            <person name="Kun R.S."/>
            <person name="Lubbers R.J."/>
            <person name="Makela M.R."/>
            <person name="Barry K."/>
            <person name="Chovatia M."/>
            <person name="Clum A."/>
            <person name="Daum C."/>
            <person name="Haridas S."/>
            <person name="He G."/>
            <person name="LaButti K."/>
            <person name="Lipzen A."/>
            <person name="Mondo S."/>
            <person name="Riley R."/>
            <person name="Salamov A."/>
            <person name="Simmons B.A."/>
            <person name="Magnuson J.K."/>
            <person name="Henrissat B."/>
            <person name="Mortensen U.H."/>
            <person name="Larsen T.O."/>
            <person name="Devries R.P."/>
            <person name="Grigoriev I.V."/>
            <person name="Machida M."/>
            <person name="Baker S.E."/>
            <person name="Andersen M.R."/>
        </authorList>
    </citation>
    <scope>NUCLEOTIDE SEQUENCE [LARGE SCALE GENOMIC DNA]</scope>
    <source>
        <strain evidence="15">CBS 130015</strain>
    </source>
</reference>
<accession>A0A5N6WCK7</accession>
<dbReference type="EC" id="1.6.5.9" evidence="2"/>
<dbReference type="Pfam" id="PF07992">
    <property type="entry name" value="Pyr_redox_2"/>
    <property type="match status" value="1"/>
</dbReference>
<keyword evidence="4" id="KW-0274">FAD</keyword>
<evidence type="ECO:0000256" key="2">
    <source>
        <dbReference type="ARBA" id="ARBA00012637"/>
    </source>
</evidence>
<comment type="catalytic activity">
    <reaction evidence="8">
        <text>a quinone + NADH + H(+) = a quinol + NAD(+)</text>
        <dbReference type="Rhea" id="RHEA:46160"/>
        <dbReference type="ChEBI" id="CHEBI:15378"/>
        <dbReference type="ChEBI" id="CHEBI:24646"/>
        <dbReference type="ChEBI" id="CHEBI:57540"/>
        <dbReference type="ChEBI" id="CHEBI:57945"/>
        <dbReference type="ChEBI" id="CHEBI:132124"/>
        <dbReference type="EC" id="1.6.5.9"/>
    </reaction>
</comment>
<proteinExistence type="inferred from homology"/>
<dbReference type="InterPro" id="IPR054585">
    <property type="entry name" value="NDH2-like_C"/>
</dbReference>
<dbReference type="Gene3D" id="3.50.50.100">
    <property type="match status" value="1"/>
</dbReference>
<evidence type="ECO:0000256" key="7">
    <source>
        <dbReference type="ARBA" id="ARBA00023027"/>
    </source>
</evidence>
<keyword evidence="5" id="KW-0809">Transit peptide</keyword>
<sequence>MKEVRRFTQTRGPPGLAPSPTNQALKRSLASGINGGQHPNHTQRVKSTSYLPWVATIGLGGSIVWTMYPPQQGAKVVQERKTLVVLGTGWGSISFLSKLDKEQYEVIVVSPHNYFLFTPLLPSCTTGLISPRSLMEPVRSFLGQNPDAIKFYEAEAVKVDYNRRVVHIQYRSGAHCQEGQAEVPFDLLVMGVGADNATFNIPGVKEHACFLKSVSDAQTVQNHIIDFIEMTLVKEKSQEDLQRLSQIVVVGGGPTGVEVAAELQDFFHDDLQKQVPCIKNEFQITIVEALPNVLPMLSKPLSDYTEAKLKEQSIRVLTKTAVKRVNKDSVEVETINLDGQKELKIIPYGLLVWATGNKPREIVQGLAAQLPEQKDLRRGLVVNEYLAVKGSHNVWALGDCANSNLPPTAQVAAQQGAYLAMAFNSMAEAELGGTPDIQPFQYSHQGTLAYIGGELAVADLELLGNSIPTRGFFTYLFWKAAYLNMCLTGRSRVLVATDWTKATLFGRHICRQ</sequence>
<evidence type="ECO:0000256" key="6">
    <source>
        <dbReference type="ARBA" id="ARBA00023002"/>
    </source>
</evidence>
<evidence type="ECO:0000256" key="5">
    <source>
        <dbReference type="ARBA" id="ARBA00022946"/>
    </source>
</evidence>
<dbReference type="PANTHER" id="PTHR43706:SF47">
    <property type="entry name" value="EXTERNAL NADH-UBIQUINONE OXIDOREDUCTASE 1, MITOCHONDRIAL-RELATED"/>
    <property type="match status" value="1"/>
</dbReference>
<dbReference type="GO" id="GO:0005739">
    <property type="term" value="C:mitochondrion"/>
    <property type="evidence" value="ECO:0007669"/>
    <property type="project" value="UniProtKB-ARBA"/>
</dbReference>
<evidence type="ECO:0000256" key="8">
    <source>
        <dbReference type="ARBA" id="ARBA00047599"/>
    </source>
</evidence>
<keyword evidence="11" id="KW-1133">Transmembrane helix</keyword>
<dbReference type="InterPro" id="IPR023753">
    <property type="entry name" value="FAD/NAD-binding_dom"/>
</dbReference>
<feature type="domain" description="External alternative NADH-ubiquinone oxidoreductase-like C-terminal" evidence="13">
    <location>
        <begin position="444"/>
        <end position="508"/>
    </location>
</feature>
<evidence type="ECO:0000256" key="3">
    <source>
        <dbReference type="ARBA" id="ARBA00022630"/>
    </source>
</evidence>
<protein>
    <recommendedName>
        <fullName evidence="2">NADH:ubiquinone reductase (non-electrogenic)</fullName>
        <ecNumber evidence="2">1.6.5.9</ecNumber>
    </recommendedName>
</protein>
<keyword evidence="7" id="KW-0520">NAD</keyword>
<gene>
    <name evidence="14" type="ORF">BDV41DRAFT_560990</name>
</gene>
<evidence type="ECO:0000256" key="11">
    <source>
        <dbReference type="SAM" id="Phobius"/>
    </source>
</evidence>
<dbReference type="PANTHER" id="PTHR43706">
    <property type="entry name" value="NADH DEHYDROGENASE"/>
    <property type="match status" value="1"/>
</dbReference>
<evidence type="ECO:0000313" key="14">
    <source>
        <dbReference type="EMBL" id="KAE8318248.1"/>
    </source>
</evidence>
<evidence type="ECO:0000256" key="1">
    <source>
        <dbReference type="ARBA" id="ARBA00005272"/>
    </source>
</evidence>
<comment type="similarity">
    <text evidence="1">Belongs to the NADH dehydrogenase family.</text>
</comment>
<name>A0A5N6WCK7_9EURO</name>